<evidence type="ECO:0000256" key="1">
    <source>
        <dbReference type="ARBA" id="ARBA00005382"/>
    </source>
</evidence>
<evidence type="ECO:0000259" key="6">
    <source>
        <dbReference type="Pfam" id="PF17189"/>
    </source>
</evidence>
<sequence>MKRLQLQTEVYVMSILKKSLHVVLLSSLVITPLISVAPSSAYAANEKAQVWLTTADPNAEPKVGLSTDRRLTRQNDLTFSSTTGNADYTVNINEGTTYQQMDGFGVSLTDASAWLLNYKLSSTKRNEVMSNLFSGSGISMSMLRQPMGASDFAWSTYTYDDVNGDTALNQFSISRDQPYIIPIVKAALAKNAGIKIIASPWSAPAWMKYTTNDKNGTGKLKAENYPVYANYFVKFIQAYQAQGIPIYAVTPQNEPLFEPGRYPGMLMNEQDQIGMIGDYLGPALRAAGLNTKVIAYDHNYDNWTFPRTVVQGLKDNGKSQYIAGSAFHHYGGDFTAMTNMHNAHPDKDIWFTEGGFGDWNDPVNGTTQGFDNMINEFIGMTRNWSKSIILWNAALDQKDGPSVIGDNNTNKGMVTIQNSDNNSSNPEDKVTYTKQYYLLGHFSKFVSPGAYRIDSNTFNDMQSVAFKNTDGSKAVVLYNSQNSARTVKVNWNNQSVNYTVPAKSVVTLKW</sequence>
<dbReference type="InterPro" id="IPR033452">
    <property type="entry name" value="GH30_C"/>
</dbReference>
<evidence type="ECO:0000256" key="4">
    <source>
        <dbReference type="RuleBase" id="RU361188"/>
    </source>
</evidence>
<dbReference type="Gene3D" id="2.60.40.1180">
    <property type="entry name" value="Golgi alpha-mannosidase II"/>
    <property type="match status" value="1"/>
</dbReference>
<accession>A0ABU1J2I3</accession>
<keyword evidence="8" id="KW-1185">Reference proteome</keyword>
<dbReference type="PRINTS" id="PR00843">
    <property type="entry name" value="GLHYDRLASE30"/>
</dbReference>
<keyword evidence="4 7" id="KW-0326">Glycosidase</keyword>
<feature type="domain" description="Glycosyl hydrolase family 30 beta sandwich" evidence="6">
    <location>
        <begin position="449"/>
        <end position="508"/>
    </location>
</feature>
<comment type="caution">
    <text evidence="7">The sequence shown here is derived from an EMBL/GenBank/DDBJ whole genome shotgun (WGS) entry which is preliminary data.</text>
</comment>
<comment type="similarity">
    <text evidence="1 4">Belongs to the glycosyl hydrolase 30 family.</text>
</comment>
<dbReference type="SUPFAM" id="SSF51011">
    <property type="entry name" value="Glycosyl hydrolase domain"/>
    <property type="match status" value="1"/>
</dbReference>
<protein>
    <submittedName>
        <fullName evidence="7">Glucosylceramidase</fullName>
        <ecNumber evidence="7">3.2.1.45</ecNumber>
    </submittedName>
</protein>
<dbReference type="EMBL" id="JAVDQH010000017">
    <property type="protein sequence ID" value="MDR6245710.1"/>
    <property type="molecule type" value="Genomic_DNA"/>
</dbReference>
<dbReference type="Gene3D" id="3.20.20.80">
    <property type="entry name" value="Glycosidases"/>
    <property type="match status" value="1"/>
</dbReference>
<dbReference type="GO" id="GO:0004348">
    <property type="term" value="F:glucosylceramidase activity"/>
    <property type="evidence" value="ECO:0007669"/>
    <property type="project" value="UniProtKB-EC"/>
</dbReference>
<evidence type="ECO:0000256" key="2">
    <source>
        <dbReference type="ARBA" id="ARBA00022729"/>
    </source>
</evidence>
<gene>
    <name evidence="7" type="ORF">JOC58_003623</name>
</gene>
<evidence type="ECO:0000256" key="3">
    <source>
        <dbReference type="ARBA" id="ARBA00022801"/>
    </source>
</evidence>
<dbReference type="Proteomes" id="UP001185028">
    <property type="component" value="Unassembled WGS sequence"/>
</dbReference>
<dbReference type="InterPro" id="IPR033453">
    <property type="entry name" value="Glyco_hydro_30_TIM-barrel"/>
</dbReference>
<name>A0ABU1J2I3_9BACL</name>
<dbReference type="InterPro" id="IPR013780">
    <property type="entry name" value="Glyco_hydro_b"/>
</dbReference>
<dbReference type="EC" id="3.2.1.45" evidence="7"/>
<evidence type="ECO:0000313" key="7">
    <source>
        <dbReference type="EMBL" id="MDR6245710.1"/>
    </source>
</evidence>
<dbReference type="InterPro" id="IPR017853">
    <property type="entry name" value="GH"/>
</dbReference>
<reference evidence="7 8" key="1">
    <citation type="submission" date="2023-07" db="EMBL/GenBank/DDBJ databases">
        <title>Genomic Encyclopedia of Type Strains, Phase IV (KMG-IV): sequencing the most valuable type-strain genomes for metagenomic binning, comparative biology and taxonomic classification.</title>
        <authorList>
            <person name="Goeker M."/>
        </authorList>
    </citation>
    <scope>NUCLEOTIDE SEQUENCE [LARGE SCALE GENOMIC DNA]</scope>
    <source>
        <strain evidence="7 8">DSM 22170</strain>
    </source>
</reference>
<evidence type="ECO:0000259" key="5">
    <source>
        <dbReference type="Pfam" id="PF02055"/>
    </source>
</evidence>
<dbReference type="RefSeq" id="WP_229685822.1">
    <property type="nucleotide sequence ID" value="NZ_BMMB01000006.1"/>
</dbReference>
<dbReference type="PANTHER" id="PTHR11069">
    <property type="entry name" value="GLUCOSYLCERAMIDASE"/>
    <property type="match status" value="1"/>
</dbReference>
<keyword evidence="2" id="KW-0732">Signal</keyword>
<dbReference type="InterPro" id="IPR001139">
    <property type="entry name" value="Glyco_hydro_30"/>
</dbReference>
<proteinExistence type="inferred from homology"/>
<dbReference type="PANTHER" id="PTHR11069:SF23">
    <property type="entry name" value="LYSOSOMAL ACID GLUCOSYLCERAMIDASE"/>
    <property type="match status" value="1"/>
</dbReference>
<evidence type="ECO:0000313" key="8">
    <source>
        <dbReference type="Proteomes" id="UP001185028"/>
    </source>
</evidence>
<dbReference type="Pfam" id="PF02055">
    <property type="entry name" value="Glyco_hydro_30"/>
    <property type="match status" value="1"/>
</dbReference>
<dbReference type="Pfam" id="PF17189">
    <property type="entry name" value="Glyco_hydro_30C"/>
    <property type="match status" value="1"/>
</dbReference>
<dbReference type="SUPFAM" id="SSF51445">
    <property type="entry name" value="(Trans)glycosidases"/>
    <property type="match status" value="1"/>
</dbReference>
<organism evidence="7 8">
    <name type="scientific">Paenibacillus hunanensis</name>
    <dbReference type="NCBI Taxonomy" id="539262"/>
    <lineage>
        <taxon>Bacteria</taxon>
        <taxon>Bacillati</taxon>
        <taxon>Bacillota</taxon>
        <taxon>Bacilli</taxon>
        <taxon>Bacillales</taxon>
        <taxon>Paenibacillaceae</taxon>
        <taxon>Paenibacillus</taxon>
    </lineage>
</organism>
<feature type="domain" description="Glycosyl hydrolase family 30 TIM-barrel" evidence="5">
    <location>
        <begin position="102"/>
        <end position="446"/>
    </location>
</feature>
<keyword evidence="3 4" id="KW-0378">Hydrolase</keyword>